<dbReference type="PANTHER" id="PTHR45626">
    <property type="entry name" value="TRANSCRIPTION TERMINATION FACTOR 2-RELATED"/>
    <property type="match status" value="1"/>
</dbReference>
<dbReference type="InterPro" id="IPR014905">
    <property type="entry name" value="HIRAN"/>
</dbReference>
<feature type="compositionally biased region" description="Low complexity" evidence="15">
    <location>
        <begin position="120"/>
        <end position="139"/>
    </location>
</feature>
<keyword evidence="10" id="KW-0862">Zinc</keyword>
<dbReference type="RefSeq" id="XP_003670243.1">
    <property type="nucleotide sequence ID" value="XM_003670195.1"/>
</dbReference>
<dbReference type="PROSITE" id="PS00518">
    <property type="entry name" value="ZF_RING_1"/>
    <property type="match status" value="1"/>
</dbReference>
<reference evidence="19 20" key="1">
    <citation type="journal article" date="2011" name="Proc. Natl. Acad. Sci. U.S.A.">
        <title>Evolutionary erosion of yeast sex chromosomes by mating-type switching accidents.</title>
        <authorList>
            <person name="Gordon J.L."/>
            <person name="Armisen D."/>
            <person name="Proux-Wera E."/>
            <person name="Oheigeartaigh S.S."/>
            <person name="Byrne K.P."/>
            <person name="Wolfe K.H."/>
        </authorList>
    </citation>
    <scope>NUCLEOTIDE SEQUENCE [LARGE SCALE GENOMIC DNA]</scope>
    <source>
        <strain evidence="20">ATCC 10597 / BCRC 20456 / CBS 421 / NBRC 0211 / NRRL Y-12639</strain>
    </source>
</reference>
<dbReference type="Gene3D" id="3.30.40.10">
    <property type="entry name" value="Zinc/RING finger domain, C3HC4 (zinc finger)"/>
    <property type="match status" value="1"/>
</dbReference>
<dbReference type="GO" id="GO:0008270">
    <property type="term" value="F:zinc ion binding"/>
    <property type="evidence" value="ECO:0007669"/>
    <property type="project" value="UniProtKB-KW"/>
</dbReference>
<dbReference type="Pfam" id="PF13639">
    <property type="entry name" value="zf-RING_2"/>
    <property type="match status" value="1"/>
</dbReference>
<evidence type="ECO:0000256" key="2">
    <source>
        <dbReference type="ARBA" id="ARBA00007025"/>
    </source>
</evidence>
<feature type="domain" description="RING-type" evidence="16">
    <location>
        <begin position="897"/>
        <end position="944"/>
    </location>
</feature>
<dbReference type="SMART" id="SM00490">
    <property type="entry name" value="HELICc"/>
    <property type="match status" value="1"/>
</dbReference>
<keyword evidence="7 14" id="KW-0863">Zinc-finger</keyword>
<dbReference type="Gene3D" id="3.40.50.300">
    <property type="entry name" value="P-loop containing nucleotide triphosphate hydrolases"/>
    <property type="match status" value="1"/>
</dbReference>
<proteinExistence type="inferred from homology"/>
<dbReference type="CDD" id="cd18008">
    <property type="entry name" value="DEXDc_SHPRH-like"/>
    <property type="match status" value="1"/>
</dbReference>
<dbReference type="InterPro" id="IPR013083">
    <property type="entry name" value="Znf_RING/FYVE/PHD"/>
</dbReference>
<dbReference type="GO" id="GO:0016818">
    <property type="term" value="F:hydrolase activity, acting on acid anhydrides, in phosphorus-containing anhydrides"/>
    <property type="evidence" value="ECO:0007669"/>
    <property type="project" value="InterPro"/>
</dbReference>
<dbReference type="AlphaFoldDB" id="G0WB80"/>
<dbReference type="SUPFAM" id="SSF57850">
    <property type="entry name" value="RING/U-box"/>
    <property type="match status" value="1"/>
</dbReference>
<gene>
    <name evidence="19" type="primary">NDAI0E01840</name>
    <name evidence="19" type="ordered locus">NDAI_0E01840</name>
</gene>
<dbReference type="InterPro" id="IPR014001">
    <property type="entry name" value="Helicase_ATP-bd"/>
</dbReference>
<dbReference type="OrthoDB" id="2801544at2759"/>
<evidence type="ECO:0000256" key="11">
    <source>
        <dbReference type="ARBA" id="ARBA00022840"/>
    </source>
</evidence>
<evidence type="ECO:0000259" key="18">
    <source>
        <dbReference type="PROSITE" id="PS51194"/>
    </source>
</evidence>
<dbReference type="PROSITE" id="PS51194">
    <property type="entry name" value="HELICASE_CTER"/>
    <property type="match status" value="1"/>
</dbReference>
<evidence type="ECO:0000256" key="8">
    <source>
        <dbReference type="ARBA" id="ARBA00022801"/>
    </source>
</evidence>
<keyword evidence="6" id="KW-0227">DNA damage</keyword>
<dbReference type="HOGENOM" id="CLU_000315_2_5_1"/>
<feature type="domain" description="Helicase ATP-binding" evidence="17">
    <location>
        <begin position="507"/>
        <end position="713"/>
    </location>
</feature>
<keyword evidence="4" id="KW-0479">Metal-binding</keyword>
<dbReference type="InterPro" id="IPR000330">
    <property type="entry name" value="SNF2_N"/>
</dbReference>
<comment type="similarity">
    <text evidence="2">Belongs to the SNF2/RAD54 helicase family.</text>
</comment>
<dbReference type="SMART" id="SM00910">
    <property type="entry name" value="HIRAN"/>
    <property type="match status" value="1"/>
</dbReference>
<dbReference type="GO" id="GO:0006281">
    <property type="term" value="P:DNA repair"/>
    <property type="evidence" value="ECO:0007669"/>
    <property type="project" value="UniProtKB-KW"/>
</dbReference>
<evidence type="ECO:0000256" key="9">
    <source>
        <dbReference type="ARBA" id="ARBA00022806"/>
    </source>
</evidence>
<keyword evidence="9" id="KW-0347">Helicase</keyword>
<evidence type="ECO:0000313" key="20">
    <source>
        <dbReference type="Proteomes" id="UP000000689"/>
    </source>
</evidence>
<evidence type="ECO:0000256" key="3">
    <source>
        <dbReference type="ARBA" id="ARBA00013412"/>
    </source>
</evidence>
<dbReference type="GO" id="GO:0004386">
    <property type="term" value="F:helicase activity"/>
    <property type="evidence" value="ECO:0007669"/>
    <property type="project" value="UniProtKB-KW"/>
</dbReference>
<keyword evidence="12" id="KW-0234">DNA repair</keyword>
<keyword evidence="11" id="KW-0067">ATP-binding</keyword>
<dbReference type="SUPFAM" id="SSF52540">
    <property type="entry name" value="P-loop containing nucleoside triphosphate hydrolases"/>
    <property type="match status" value="2"/>
</dbReference>
<feature type="region of interest" description="Disordered" evidence="15">
    <location>
        <begin position="42"/>
        <end position="61"/>
    </location>
</feature>
<keyword evidence="13" id="KW-0539">Nucleus</keyword>
<dbReference type="InterPro" id="IPR001841">
    <property type="entry name" value="Znf_RING"/>
</dbReference>
<evidence type="ECO:0000259" key="16">
    <source>
        <dbReference type="PROSITE" id="PS50089"/>
    </source>
</evidence>
<organism evidence="19 20">
    <name type="scientific">Naumovozyma dairenensis (strain ATCC 10597 / BCRC 20456 / CBS 421 / NBRC 0211 / NRRL Y-12639)</name>
    <name type="common">Saccharomyces dairenensis</name>
    <dbReference type="NCBI Taxonomy" id="1071378"/>
    <lineage>
        <taxon>Eukaryota</taxon>
        <taxon>Fungi</taxon>
        <taxon>Dikarya</taxon>
        <taxon>Ascomycota</taxon>
        <taxon>Saccharomycotina</taxon>
        <taxon>Saccharomycetes</taxon>
        <taxon>Saccharomycetales</taxon>
        <taxon>Saccharomycetaceae</taxon>
        <taxon>Naumovozyma</taxon>
    </lineage>
</organism>
<evidence type="ECO:0000256" key="13">
    <source>
        <dbReference type="ARBA" id="ARBA00023242"/>
    </source>
</evidence>
<dbReference type="InterPro" id="IPR017907">
    <property type="entry name" value="Znf_RING_CS"/>
</dbReference>
<keyword evidence="5" id="KW-0547">Nucleotide-binding</keyword>
<evidence type="ECO:0000259" key="17">
    <source>
        <dbReference type="PROSITE" id="PS51192"/>
    </source>
</evidence>
<feature type="domain" description="Helicase C-terminal" evidence="18">
    <location>
        <begin position="979"/>
        <end position="1146"/>
    </location>
</feature>
<dbReference type="InterPro" id="IPR049730">
    <property type="entry name" value="SNF2/RAD54-like_C"/>
</dbReference>
<dbReference type="GeneID" id="11498890"/>
<dbReference type="STRING" id="1071378.G0WB80"/>
<dbReference type="GO" id="GO:0008094">
    <property type="term" value="F:ATP-dependent activity, acting on DNA"/>
    <property type="evidence" value="ECO:0007669"/>
    <property type="project" value="TreeGrafter"/>
</dbReference>
<evidence type="ECO:0000256" key="12">
    <source>
        <dbReference type="ARBA" id="ARBA00023204"/>
    </source>
</evidence>
<name>G0WB80_NAUDC</name>
<evidence type="ECO:0000256" key="14">
    <source>
        <dbReference type="PROSITE-ProRule" id="PRU00175"/>
    </source>
</evidence>
<dbReference type="SMART" id="SM00184">
    <property type="entry name" value="RING"/>
    <property type="match status" value="1"/>
</dbReference>
<dbReference type="Gene3D" id="3.40.50.10810">
    <property type="entry name" value="Tandem AAA-ATPase domain"/>
    <property type="match status" value="1"/>
</dbReference>
<protein>
    <recommendedName>
        <fullName evidence="3">DNA repair protein RAD5</fullName>
    </recommendedName>
</protein>
<dbReference type="EMBL" id="HE580271">
    <property type="protein sequence ID" value="CCD25000.1"/>
    <property type="molecule type" value="Genomic_DNA"/>
</dbReference>
<evidence type="ECO:0000256" key="10">
    <source>
        <dbReference type="ARBA" id="ARBA00022833"/>
    </source>
</evidence>
<keyword evidence="20" id="KW-1185">Reference proteome</keyword>
<dbReference type="GO" id="GO:0005524">
    <property type="term" value="F:ATP binding"/>
    <property type="evidence" value="ECO:0007669"/>
    <property type="project" value="UniProtKB-KW"/>
</dbReference>
<dbReference type="GO" id="GO:0003676">
    <property type="term" value="F:nucleic acid binding"/>
    <property type="evidence" value="ECO:0007669"/>
    <property type="project" value="InterPro"/>
</dbReference>
<sequence>MLKMNGEKKRFFDDELDSSEDAKVNFDQSLQNSESFLFSENSISKQEDNDQSNIPTIEIPSDPKDEFIADLRSVIPEMSLPVAEELYERFHKSEDNISNALTYYFENYNDTNSLKTQELPSSPFSSRSSTRNSSVNSSSHEGSPVTHKRGKGYGFRREKRLKANIQWKRFVGALQVTCMATRPTVRPLKYGSELSFTKSVSNLSPSKLYDSYGRRKTKMSNYVRVFDSQLNREIGRVPEDIAQIVYPLIGKNEISFEATLIFCDNKRLSIGDTFVVQLDCFLTSAIFEEKKPDKKPTTNHSANEWGNSRKTIVETDEELQNRSRMVALISLFDKLKINPVTDENAILEKLNSGIDDQGEVIDLEDDKSFNELMSQDYEEQGMTQHHEDSMNLNQLKTFYNAAQSLESLKNLPETEPSKDVFKLDLRRYQKQGLTWMLRREREFAKAASDGKDPEIDGNLMNPLWKQFKWPKDMSWAAQKLSGSSILVDSDIFFYANLHTGEFSVNKPVLKTMMKGGLLSDEMGLGKTVSTLSLILTCPHDSDVVDKTLFKEDNDDEIIGKSVKKPYASRTTLIVVPMSLLNQWSSEFTKANNSPDMRSEIYYGGNVSSLKKLLTATGNPPTVVITTYGIVQSEWLKLSKTKMNSGDIQASTGLFSVDFYRVVIDEGHTIRNRTTATSKAIMELTSKCRWILTGTPIINRLDDLYSMVKFLQLEPWSQISYWKMFVSTPFENKNFRQAFDVVNAILEPVLLRRTKQMKDIDGKPLVELPPKEIVVERIKLNKTQNAVYKYLLNRAESSVQSGLARGDLLKKYSTILVHILRLRQVCCDVALLGAQDENDEDLSQGNKIVNDSKELDDLIAQTNKENQSGGFTEEELAKAIADIQQKYENSEKFRSLECSICTTEPINVENVVFTECGHPFCENCLDEYFAFQSQKKLDFNCPNCREGISPSRLLTLYKDESQSLLLKHYDNDPKSAKVGALLNHLKLLQDTSAGEQVVVFSQFSSYLDILERELTEALPADSSKVYKFDGRLSLKERSVVLQDFQVKDLSRQKILLLSLKAGGVGLNLTCASQAYMMDPWWSPSMEDQAIDRIHRIGQTNNVKVVRFIVENSIEEKMLRIQERKRTIGEAMDADEDERRKRRIEEIKMLFE</sequence>
<keyword evidence="8" id="KW-0378">Hydrolase</keyword>
<evidence type="ECO:0000256" key="7">
    <source>
        <dbReference type="ARBA" id="ARBA00022771"/>
    </source>
</evidence>
<comment type="subcellular location">
    <subcellularLocation>
        <location evidence="1">Nucleus</location>
    </subcellularLocation>
</comment>
<dbReference type="Proteomes" id="UP000000689">
    <property type="component" value="Chromosome 5"/>
</dbReference>
<dbReference type="InterPro" id="IPR050628">
    <property type="entry name" value="SNF2_RAD54_helicase_TF"/>
</dbReference>
<dbReference type="KEGG" id="ndi:NDAI_0E01840"/>
<dbReference type="GO" id="GO:0005634">
    <property type="term" value="C:nucleus"/>
    <property type="evidence" value="ECO:0007669"/>
    <property type="project" value="UniProtKB-SubCell"/>
</dbReference>
<dbReference type="InterPro" id="IPR001650">
    <property type="entry name" value="Helicase_C-like"/>
</dbReference>
<evidence type="ECO:0000256" key="6">
    <source>
        <dbReference type="ARBA" id="ARBA00022763"/>
    </source>
</evidence>
<evidence type="ECO:0000256" key="1">
    <source>
        <dbReference type="ARBA" id="ARBA00004123"/>
    </source>
</evidence>
<dbReference type="Pfam" id="PF00271">
    <property type="entry name" value="Helicase_C"/>
    <property type="match status" value="1"/>
</dbReference>
<dbReference type="Pfam" id="PF08797">
    <property type="entry name" value="HIRAN"/>
    <property type="match status" value="1"/>
</dbReference>
<dbReference type="PANTHER" id="PTHR45626:SF22">
    <property type="entry name" value="DNA REPAIR PROTEIN RAD5"/>
    <property type="match status" value="1"/>
</dbReference>
<evidence type="ECO:0000313" key="19">
    <source>
        <dbReference type="EMBL" id="CCD25000.1"/>
    </source>
</evidence>
<evidence type="ECO:0000256" key="4">
    <source>
        <dbReference type="ARBA" id="ARBA00022723"/>
    </source>
</evidence>
<dbReference type="CDD" id="cd18793">
    <property type="entry name" value="SF2_C_SNF"/>
    <property type="match status" value="1"/>
</dbReference>
<dbReference type="InterPro" id="IPR027417">
    <property type="entry name" value="P-loop_NTPase"/>
</dbReference>
<evidence type="ECO:0000256" key="15">
    <source>
        <dbReference type="SAM" id="MobiDB-lite"/>
    </source>
</evidence>
<dbReference type="PROSITE" id="PS51192">
    <property type="entry name" value="HELICASE_ATP_BIND_1"/>
    <property type="match status" value="1"/>
</dbReference>
<dbReference type="OMA" id="KVEPWSN"/>
<dbReference type="eggNOG" id="KOG1001">
    <property type="taxonomic scope" value="Eukaryota"/>
</dbReference>
<feature type="region of interest" description="Disordered" evidence="15">
    <location>
        <begin position="116"/>
        <end position="153"/>
    </location>
</feature>
<accession>G0WB80</accession>
<dbReference type="InterPro" id="IPR038718">
    <property type="entry name" value="SNF2-like_sf"/>
</dbReference>
<dbReference type="SMART" id="SM00487">
    <property type="entry name" value="DEXDc"/>
    <property type="match status" value="1"/>
</dbReference>
<evidence type="ECO:0000256" key="5">
    <source>
        <dbReference type="ARBA" id="ARBA00022741"/>
    </source>
</evidence>
<dbReference type="PROSITE" id="PS50089">
    <property type="entry name" value="ZF_RING_2"/>
    <property type="match status" value="1"/>
</dbReference>
<dbReference type="Pfam" id="PF00176">
    <property type="entry name" value="SNF2-rel_dom"/>
    <property type="match status" value="1"/>
</dbReference>